<evidence type="ECO:0000313" key="3">
    <source>
        <dbReference type="Proteomes" id="UP000518904"/>
    </source>
</evidence>
<name>A0A7Y0SF15_VIBPH</name>
<proteinExistence type="predicted"/>
<protein>
    <recommendedName>
        <fullName evidence="1">DEAD/DEAH-box helicase domain-containing protein</fullName>
    </recommendedName>
</protein>
<dbReference type="EMBL" id="JABCLB010000442">
    <property type="protein sequence ID" value="NMU82038.1"/>
    <property type="molecule type" value="Genomic_DNA"/>
</dbReference>
<gene>
    <name evidence="2" type="ORF">HKB16_04015</name>
</gene>
<comment type="caution">
    <text evidence="2">The sequence shown here is derived from an EMBL/GenBank/DDBJ whole genome shotgun (WGS) entry which is preliminary data.</text>
</comment>
<feature type="domain" description="DEAD/DEAH-box helicase" evidence="1">
    <location>
        <begin position="208"/>
        <end position="315"/>
    </location>
</feature>
<dbReference type="GO" id="GO:0003676">
    <property type="term" value="F:nucleic acid binding"/>
    <property type="evidence" value="ECO:0007669"/>
    <property type="project" value="InterPro"/>
</dbReference>
<dbReference type="InterPro" id="IPR011545">
    <property type="entry name" value="DEAD/DEAH_box_helicase_dom"/>
</dbReference>
<dbReference type="SUPFAM" id="SSF52540">
    <property type="entry name" value="P-loop containing nucleoside triphosphate hydrolases"/>
    <property type="match status" value="1"/>
</dbReference>
<dbReference type="Pfam" id="PF00270">
    <property type="entry name" value="DEAD"/>
    <property type="match status" value="1"/>
</dbReference>
<dbReference type="InterPro" id="IPR027417">
    <property type="entry name" value="P-loop_NTPase"/>
</dbReference>
<sequence>MNVIAQSQASEHTLVRSTESCSVAILSGESLSFDHDKYRVVAVRNDKNNLAEVIRYYRDAGFNSIKLIIDSKKLPDQAVDFMMINYRHARCDLYDLASKRHYCLKDYNDTIQYLSLCYQLTNCGMRGDEIIDWLAKKLVRTIPLICSDAKSCLRTYRFYLHKDNNFLSKVLDCLELQLHHYHSSVQDFMKLRTPTKTIRTSTLDCPEVCEALANERTLAIKSATGTGKTKHVFGPITQLAEQNNKSVVYLSHLMALVEQYCIQNHAVSYTTQNLTQLEQSKAMGLVVNSVWKAHIQAYCHNADTLIIDEFEKVISTVVCSEHSLQMPKQRVFHCLSEIIRSIPQVIVGDADLSDISLGFLKDLRGDVTLIQCDKNPYLGIEAVITDKNQYLYSQDDLKSKLLEDKVFLFDSLVTLRGVVKQLGYEDKQGLDSETAALNDGVLVIHGENKGMDAQRAFLANPNEKISKYKAIIASPCLGSGFSIVKNFANRVVVFCDKTLNPFELVNFARRFRKAKEIWFTVDAHQDFFCRPTRARVYNANIHSAPTDHLEIAFGNVKSQFTAPLGLHLWLTLKELGFHVDSLPSSVYSQSCGSKTNKQYLKAYREALVNAIMQSVDLTQHDVKRLMMADKRTACDNAAISKHTIKSYYHLTEVTKEDVEFHFLFSKNRKLFDKLFSVPAPNEDNSKYSTYRRLANLINEGLFNGHQLNSQSPSIMIHREQILGFVNLMIENRDLVNWTLHKDTHIPLSLNENSTTNKKMLYFGQLMKSLGFEIGRFSGTTNKAKISLTQRARSYTRLSTESLDIVA</sequence>
<evidence type="ECO:0000259" key="1">
    <source>
        <dbReference type="Pfam" id="PF00270"/>
    </source>
</evidence>
<accession>A0A7Y0SF15</accession>
<dbReference type="GO" id="GO:0005524">
    <property type="term" value="F:ATP binding"/>
    <property type="evidence" value="ECO:0007669"/>
    <property type="project" value="InterPro"/>
</dbReference>
<organism evidence="2 3">
    <name type="scientific">Vibrio parahaemolyticus</name>
    <dbReference type="NCBI Taxonomy" id="670"/>
    <lineage>
        <taxon>Bacteria</taxon>
        <taxon>Pseudomonadati</taxon>
        <taxon>Pseudomonadota</taxon>
        <taxon>Gammaproteobacteria</taxon>
        <taxon>Vibrionales</taxon>
        <taxon>Vibrionaceae</taxon>
        <taxon>Vibrio</taxon>
    </lineage>
</organism>
<evidence type="ECO:0000313" key="2">
    <source>
        <dbReference type="EMBL" id="NMU82038.1"/>
    </source>
</evidence>
<dbReference type="Proteomes" id="UP000518904">
    <property type="component" value="Unassembled WGS sequence"/>
</dbReference>
<dbReference type="AlphaFoldDB" id="A0A7Y0SF15"/>
<reference evidence="2 3" key="1">
    <citation type="submission" date="2020-04" db="EMBL/GenBank/DDBJ databases">
        <title>Whole-genome sequencing of Vibrio spp. from China reveals different genetic environments of blaCTX-M-14 among diverse lineages.</title>
        <authorList>
            <person name="Zheng Z."/>
            <person name="Ye L."/>
            <person name="Chen S."/>
        </authorList>
    </citation>
    <scope>NUCLEOTIDE SEQUENCE [LARGE SCALE GENOMIC DNA]</scope>
    <source>
        <strain evidence="2 3">Vb0551</strain>
    </source>
</reference>
<dbReference type="RefSeq" id="WP_141179872.1">
    <property type="nucleotide sequence ID" value="NZ_CP041202.1"/>
</dbReference>